<reference evidence="4 5" key="1">
    <citation type="submission" date="2018-08" db="EMBL/GenBank/DDBJ databases">
        <title>The metabolism and importance of syntrophic acetate oxidation coupled to methane or sulfide production in haloalkaline environments.</title>
        <authorList>
            <person name="Timmers P.H.A."/>
            <person name="Vavourakis C.D."/>
            <person name="Sorokin D.Y."/>
            <person name="Sinninghe Damste J.S."/>
            <person name="Muyzer G."/>
            <person name="Stams A.J.M."/>
            <person name="Plugge C.M."/>
        </authorList>
    </citation>
    <scope>NUCLEOTIDE SEQUENCE [LARGE SCALE GENOMIC DNA]</scope>
    <source>
        <strain evidence="4">MSAO_Arc3</strain>
    </source>
</reference>
<accession>A0A424Z2F6</accession>
<protein>
    <submittedName>
        <fullName evidence="4">IS256 family transposase</fullName>
    </submittedName>
</protein>
<dbReference type="AlphaFoldDB" id="A0A424Z2F6"/>
<evidence type="ECO:0000256" key="1">
    <source>
        <dbReference type="ARBA" id="ARBA00022578"/>
    </source>
</evidence>
<dbReference type="GO" id="GO:0004803">
    <property type="term" value="F:transposase activity"/>
    <property type="evidence" value="ECO:0007669"/>
    <property type="project" value="InterPro"/>
</dbReference>
<evidence type="ECO:0000313" key="4">
    <source>
        <dbReference type="EMBL" id="RQD88365.1"/>
    </source>
</evidence>
<name>A0A424Z2F6_9EURY</name>
<comment type="caution">
    <text evidence="4">The sequence shown here is derived from an EMBL/GenBank/DDBJ whole genome shotgun (WGS) entry which is preliminary data.</text>
</comment>
<dbReference type="GO" id="GO:0003677">
    <property type="term" value="F:DNA binding"/>
    <property type="evidence" value="ECO:0007669"/>
    <property type="project" value="UniProtKB-KW"/>
</dbReference>
<evidence type="ECO:0000313" key="5">
    <source>
        <dbReference type="Proteomes" id="UP000284763"/>
    </source>
</evidence>
<evidence type="ECO:0000256" key="3">
    <source>
        <dbReference type="ARBA" id="ARBA00023172"/>
    </source>
</evidence>
<evidence type="ECO:0000256" key="2">
    <source>
        <dbReference type="ARBA" id="ARBA00023125"/>
    </source>
</evidence>
<gene>
    <name evidence="4" type="ORF">D5R95_02925</name>
</gene>
<keyword evidence="3" id="KW-0233">DNA recombination</keyword>
<keyword evidence="1" id="KW-0815">Transposition</keyword>
<dbReference type="Pfam" id="PF00872">
    <property type="entry name" value="Transposase_mut"/>
    <property type="match status" value="1"/>
</dbReference>
<dbReference type="NCBIfam" id="NF033543">
    <property type="entry name" value="transpos_IS256"/>
    <property type="match status" value="1"/>
</dbReference>
<dbReference type="PANTHER" id="PTHR33217">
    <property type="entry name" value="TRANSPOSASE FOR INSERTION SEQUENCE ELEMENT IS1081"/>
    <property type="match status" value="1"/>
</dbReference>
<sequence>MNIYDLITDYLNDEKNALIPLLTWFLNRVMEQEAFEQSGAQKYQRTEYRKALRNGYRNRTLTSRHGELELRKPQFREFPFETKVFDKYSRTEKAIENAIVESYIQGVSTRKVEKIITQLGVENISRSRVSRIAQELDEKVNEFLNKPIESEMKYLFVDATYFKIREGVRYLNKPMFIVAGVNEQGYREILGARIADSEDAMFWEDFFSELKERGLRGVELVVSDGHKGIQKAIQTSFIGSSWQMCHVHFIRTVLKKVPKKQHQQVTERLKEILEDASKIPELVHEMDVPGARKAADTIERFKDSLNNYQAFPEEHWKRIRTTNIMERINKELKRRSKVVGAFPNQEALMRLGVSILIDMNEEWLTGNRYLNMDL</sequence>
<dbReference type="EMBL" id="QZAB01000199">
    <property type="protein sequence ID" value="RQD88365.1"/>
    <property type="molecule type" value="Genomic_DNA"/>
</dbReference>
<dbReference type="PANTHER" id="PTHR33217:SF7">
    <property type="entry name" value="TRANSPOSASE FOR INSERTION SEQUENCE ELEMENT IS1081"/>
    <property type="match status" value="1"/>
</dbReference>
<proteinExistence type="predicted"/>
<dbReference type="Proteomes" id="UP000284763">
    <property type="component" value="Unassembled WGS sequence"/>
</dbReference>
<dbReference type="GO" id="GO:0006313">
    <property type="term" value="P:DNA transposition"/>
    <property type="evidence" value="ECO:0007669"/>
    <property type="project" value="InterPro"/>
</dbReference>
<keyword evidence="2" id="KW-0238">DNA-binding</keyword>
<dbReference type="InterPro" id="IPR001207">
    <property type="entry name" value="Transposase_mutator"/>
</dbReference>
<organism evidence="4 5">
    <name type="scientific">Methanosalsum natronophilum</name>
    <dbReference type="NCBI Taxonomy" id="768733"/>
    <lineage>
        <taxon>Archaea</taxon>
        <taxon>Methanobacteriati</taxon>
        <taxon>Methanobacteriota</taxon>
        <taxon>Stenosarchaea group</taxon>
        <taxon>Methanomicrobia</taxon>
        <taxon>Methanosarcinales</taxon>
        <taxon>Methanosarcinaceae</taxon>
        <taxon>Methanosalsum</taxon>
    </lineage>
</organism>